<dbReference type="Pfam" id="PF07687">
    <property type="entry name" value="M20_dimer"/>
    <property type="match status" value="1"/>
</dbReference>
<dbReference type="Pfam" id="PF01546">
    <property type="entry name" value="Peptidase_M20"/>
    <property type="match status" value="1"/>
</dbReference>
<dbReference type="Proteomes" id="UP000184245">
    <property type="component" value="Unassembled WGS sequence"/>
</dbReference>
<comment type="cofactor">
    <cofactor evidence="2">
        <name>Mn(2+)</name>
        <dbReference type="ChEBI" id="CHEBI:29035"/>
    </cofactor>
    <text evidence="2">The Mn(2+) ion enhances activity.</text>
</comment>
<organism evidence="4 5">
    <name type="scientific">Lactonifactor longoviformis DSM 17459</name>
    <dbReference type="NCBI Taxonomy" id="1122155"/>
    <lineage>
        <taxon>Bacteria</taxon>
        <taxon>Bacillati</taxon>
        <taxon>Bacillota</taxon>
        <taxon>Clostridia</taxon>
        <taxon>Eubacteriales</taxon>
        <taxon>Clostridiaceae</taxon>
        <taxon>Lactonifactor</taxon>
    </lineage>
</organism>
<dbReference type="InterPro" id="IPR002933">
    <property type="entry name" value="Peptidase_M20"/>
</dbReference>
<feature type="domain" description="Peptidase M20 dimerisation" evidence="3">
    <location>
        <begin position="190"/>
        <end position="284"/>
    </location>
</feature>
<dbReference type="InterPro" id="IPR036264">
    <property type="entry name" value="Bact_exopeptidase_dim_dom"/>
</dbReference>
<dbReference type="GO" id="GO:0046872">
    <property type="term" value="F:metal ion binding"/>
    <property type="evidence" value="ECO:0007669"/>
    <property type="project" value="UniProtKB-KW"/>
</dbReference>
<dbReference type="SUPFAM" id="SSF53187">
    <property type="entry name" value="Zn-dependent exopeptidases"/>
    <property type="match status" value="1"/>
</dbReference>
<dbReference type="FunFam" id="3.30.70.360:FF:000001">
    <property type="entry name" value="N-acetyldiaminopimelate deacetylase"/>
    <property type="match status" value="1"/>
</dbReference>
<feature type="binding site" evidence="2">
    <location>
        <position position="166"/>
    </location>
    <ligand>
        <name>Mn(2+)</name>
        <dbReference type="ChEBI" id="CHEBI:29035"/>
        <label>2</label>
    </ligand>
</feature>
<feature type="binding site" evidence="2">
    <location>
        <position position="108"/>
    </location>
    <ligand>
        <name>Mn(2+)</name>
        <dbReference type="ChEBI" id="CHEBI:29035"/>
        <label>2</label>
    </ligand>
</feature>
<keyword evidence="2" id="KW-0464">Manganese</keyword>
<sequence length="394" mass="43184">MCKEKKMDILSEAKKRQEELVSTRRYLHQHPEASMQEYETAEYVRRRLDEMGIPWLEAGKTGTVGMIEGNSPGRILGLRGDIDALEMTELNPCSYASKNPGLMHACGHDGHTAALLGAAAYLQEHRDRIPGKIKLIFQPGEENGQGARTVVESGAVKDVDGIFGLHVSNSLPIGEATIRKGVMSSANDKFRIWIKGRGCHGSAPQNGADALLAGASLVQSLQSVITRESDPLKPTVMTVGIFQSGTAFNILPEDAYIEGSIRVLEERQRAVNRNAIRRIAAATATAYKCQASVDFEITAKVVFNDHKMTDTAIRAASKILGAEAVKEQELSLGAEDFAEYLETAPVTYINIGSRNEEKGISSPHHHGTFDIDEDCLPICMAMYIQYAWEYFGIE</sequence>
<dbReference type="SUPFAM" id="SSF55031">
    <property type="entry name" value="Bacterial exopeptidase dimerisation domain"/>
    <property type="match status" value="1"/>
</dbReference>
<accession>A0A1M4XMH1</accession>
<feature type="binding site" evidence="2">
    <location>
        <position position="142"/>
    </location>
    <ligand>
        <name>Mn(2+)</name>
        <dbReference type="ChEBI" id="CHEBI:29035"/>
        <label>2</label>
    </ligand>
</feature>
<feature type="binding site" evidence="2">
    <location>
        <position position="106"/>
    </location>
    <ligand>
        <name>Mn(2+)</name>
        <dbReference type="ChEBI" id="CHEBI:29035"/>
        <label>2</label>
    </ligand>
</feature>
<dbReference type="Gene3D" id="3.30.70.360">
    <property type="match status" value="1"/>
</dbReference>
<dbReference type="GO" id="GO:0050118">
    <property type="term" value="F:N-acetyldiaminopimelate deacetylase activity"/>
    <property type="evidence" value="ECO:0007669"/>
    <property type="project" value="UniProtKB-ARBA"/>
</dbReference>
<dbReference type="PIRSF" id="PIRSF005962">
    <property type="entry name" value="Pept_M20D_amidohydro"/>
    <property type="match status" value="1"/>
</dbReference>
<reference evidence="4 5" key="1">
    <citation type="submission" date="2016-11" db="EMBL/GenBank/DDBJ databases">
        <authorList>
            <person name="Jaros S."/>
            <person name="Januszkiewicz K."/>
            <person name="Wedrychowicz H."/>
        </authorList>
    </citation>
    <scope>NUCLEOTIDE SEQUENCE [LARGE SCALE GENOMIC DNA]</scope>
    <source>
        <strain evidence="4 5">DSM 17459</strain>
    </source>
</reference>
<protein>
    <submittedName>
        <fullName evidence="4">Amidohydrolase</fullName>
    </submittedName>
</protein>
<dbReference type="EMBL" id="FQVI01000009">
    <property type="protein sequence ID" value="SHE94689.1"/>
    <property type="molecule type" value="Genomic_DNA"/>
</dbReference>
<dbReference type="STRING" id="1122155.SAMN02745158_02034"/>
<keyword evidence="2" id="KW-0479">Metal-binding</keyword>
<name>A0A1M4XMH1_9CLOT</name>
<keyword evidence="1 4" id="KW-0378">Hydrolase</keyword>
<evidence type="ECO:0000256" key="1">
    <source>
        <dbReference type="ARBA" id="ARBA00022801"/>
    </source>
</evidence>
<dbReference type="Gene3D" id="3.40.630.10">
    <property type="entry name" value="Zn peptidases"/>
    <property type="match status" value="1"/>
</dbReference>
<keyword evidence="5" id="KW-1185">Reference proteome</keyword>
<feature type="binding site" evidence="2">
    <location>
        <position position="365"/>
    </location>
    <ligand>
        <name>Mn(2+)</name>
        <dbReference type="ChEBI" id="CHEBI:29035"/>
        <label>2</label>
    </ligand>
</feature>
<evidence type="ECO:0000259" key="3">
    <source>
        <dbReference type="Pfam" id="PF07687"/>
    </source>
</evidence>
<dbReference type="InterPro" id="IPR011650">
    <property type="entry name" value="Peptidase_M20_dimer"/>
</dbReference>
<dbReference type="NCBIfam" id="TIGR01891">
    <property type="entry name" value="amidohydrolases"/>
    <property type="match status" value="1"/>
</dbReference>
<gene>
    <name evidence="4" type="ORF">SAMN02745158_02034</name>
</gene>
<evidence type="ECO:0000313" key="4">
    <source>
        <dbReference type="EMBL" id="SHE94689.1"/>
    </source>
</evidence>
<dbReference type="PANTHER" id="PTHR11014">
    <property type="entry name" value="PEPTIDASE M20 FAMILY MEMBER"/>
    <property type="match status" value="1"/>
</dbReference>
<evidence type="ECO:0000313" key="5">
    <source>
        <dbReference type="Proteomes" id="UP000184245"/>
    </source>
</evidence>
<proteinExistence type="predicted"/>
<dbReference type="AlphaFoldDB" id="A0A1M4XMH1"/>
<dbReference type="GO" id="GO:0019877">
    <property type="term" value="P:diaminopimelate biosynthetic process"/>
    <property type="evidence" value="ECO:0007669"/>
    <property type="project" value="UniProtKB-ARBA"/>
</dbReference>
<dbReference type="InterPro" id="IPR017439">
    <property type="entry name" value="Amidohydrolase"/>
</dbReference>
<dbReference type="PANTHER" id="PTHR11014:SF63">
    <property type="entry name" value="METALLOPEPTIDASE, PUTATIVE (AFU_ORTHOLOGUE AFUA_6G09600)-RELATED"/>
    <property type="match status" value="1"/>
</dbReference>
<evidence type="ECO:0000256" key="2">
    <source>
        <dbReference type="PIRSR" id="PIRSR005962-1"/>
    </source>
</evidence>